<dbReference type="Proteomes" id="UP001164746">
    <property type="component" value="Chromosome 11"/>
</dbReference>
<dbReference type="Gene3D" id="2.120.10.30">
    <property type="entry name" value="TolB, C-terminal domain"/>
    <property type="match status" value="1"/>
</dbReference>
<dbReference type="EMBL" id="CP111022">
    <property type="protein sequence ID" value="WAR19767.1"/>
    <property type="molecule type" value="Genomic_DNA"/>
</dbReference>
<gene>
    <name evidence="3" type="ORF">MAR_001605</name>
</gene>
<evidence type="ECO:0000313" key="4">
    <source>
        <dbReference type="Proteomes" id="UP001164746"/>
    </source>
</evidence>
<sequence length="572" mass="63138">MSSAWYSAEFVGKSPTAEKCGGKLDQPVLDSLNGDGAVETHLPADGFQASDRLPGGRNTGCSGRPASGSDGRPESGSSGRPASACSDLSCENHPEMILDTFCGFHDEVLCQRCVTLHHRFCTGLTALSEMKDLAKSKDVKRSVKDLTDARERLIKIKQAKQEEIKRIDHETAQAIKDLEDFRELINWVLDRMERKGKEYLQKRHKEFSEDVKADLATCNDTLFSIEKQLKKASKEESEKGNLAKRFVKLKKDAAILQKASSIISSMKNTEKSRPLIKFTVDPKVEQFARSLSWYGKDKTYLACEPAVSFPHLYTVKADNQFDIRCKGERNVCVISDGCQMPDGTLLLVDEANVCMKQLDVLYKLVDCLKLPAKPLCIAHVNDGTAAVALDTGADSVLQLIKIGSKKSTLDLSFTVYGKCTGLASDGEFLFVATINAITQYSLTGDHVKDIHKDTNLTFGKVVLGIDRETFWTISHRRTVVALDMSGEVLGSIDAGETSDTLSIAMDNLGHIFTAGHTTNSVTQFKHDFEKLGAVLNHKNGVKSPLTLVFDRIQRRFVVTMKGKNVVKVFDLK</sequence>
<feature type="region of interest" description="Disordered" evidence="2">
    <location>
        <begin position="31"/>
        <end position="85"/>
    </location>
</feature>
<dbReference type="InterPro" id="IPR011042">
    <property type="entry name" value="6-blade_b-propeller_TolB-like"/>
</dbReference>
<dbReference type="SUPFAM" id="SSF101898">
    <property type="entry name" value="NHL repeat"/>
    <property type="match status" value="1"/>
</dbReference>
<keyword evidence="4" id="KW-1185">Reference proteome</keyword>
<proteinExistence type="predicted"/>
<reference evidence="3" key="1">
    <citation type="submission" date="2022-11" db="EMBL/GenBank/DDBJ databases">
        <title>Centuries of genome instability and evolution in soft-shell clam transmissible cancer (bioRxiv).</title>
        <authorList>
            <person name="Hart S.F.M."/>
            <person name="Yonemitsu M.A."/>
            <person name="Giersch R.M."/>
            <person name="Beal B.F."/>
            <person name="Arriagada G."/>
            <person name="Davis B.W."/>
            <person name="Ostrander E.A."/>
            <person name="Goff S.P."/>
            <person name="Metzger M.J."/>
        </authorList>
    </citation>
    <scope>NUCLEOTIDE SEQUENCE</scope>
    <source>
        <strain evidence="3">MELC-2E11</strain>
        <tissue evidence="3">Siphon/mantle</tissue>
    </source>
</reference>
<keyword evidence="1" id="KW-0175">Coiled coil</keyword>
<accession>A0ABY7FFK0</accession>
<evidence type="ECO:0000256" key="2">
    <source>
        <dbReference type="SAM" id="MobiDB-lite"/>
    </source>
</evidence>
<feature type="coiled-coil region" evidence="1">
    <location>
        <begin position="143"/>
        <end position="170"/>
    </location>
</feature>
<evidence type="ECO:0000256" key="1">
    <source>
        <dbReference type="SAM" id="Coils"/>
    </source>
</evidence>
<organism evidence="3 4">
    <name type="scientific">Mya arenaria</name>
    <name type="common">Soft-shell clam</name>
    <dbReference type="NCBI Taxonomy" id="6604"/>
    <lineage>
        <taxon>Eukaryota</taxon>
        <taxon>Metazoa</taxon>
        <taxon>Spiralia</taxon>
        <taxon>Lophotrochozoa</taxon>
        <taxon>Mollusca</taxon>
        <taxon>Bivalvia</taxon>
        <taxon>Autobranchia</taxon>
        <taxon>Heteroconchia</taxon>
        <taxon>Euheterodonta</taxon>
        <taxon>Imparidentia</taxon>
        <taxon>Neoheterodontei</taxon>
        <taxon>Myida</taxon>
        <taxon>Myoidea</taxon>
        <taxon>Myidae</taxon>
        <taxon>Mya</taxon>
    </lineage>
</organism>
<evidence type="ECO:0008006" key="5">
    <source>
        <dbReference type="Google" id="ProtNLM"/>
    </source>
</evidence>
<dbReference type="CDD" id="cd19756">
    <property type="entry name" value="Bbox2"/>
    <property type="match status" value="1"/>
</dbReference>
<protein>
    <recommendedName>
        <fullName evidence="5">B box-type domain-containing protein</fullName>
    </recommendedName>
</protein>
<evidence type="ECO:0000313" key="3">
    <source>
        <dbReference type="EMBL" id="WAR19767.1"/>
    </source>
</evidence>
<name>A0ABY7FFK0_MYAAR</name>